<evidence type="ECO:0000313" key="2">
    <source>
        <dbReference type="Proteomes" id="UP001160301"/>
    </source>
</evidence>
<accession>A0ABT6NJZ0</accession>
<dbReference type="SUPFAM" id="SSF53474">
    <property type="entry name" value="alpha/beta-Hydrolases"/>
    <property type="match status" value="1"/>
</dbReference>
<keyword evidence="2" id="KW-1185">Reference proteome</keyword>
<proteinExistence type="predicted"/>
<dbReference type="Proteomes" id="UP001160301">
    <property type="component" value="Unassembled WGS sequence"/>
</dbReference>
<name>A0ABT6NJZ0_9BACT</name>
<dbReference type="Gene3D" id="3.40.50.1820">
    <property type="entry name" value="alpha/beta hydrolase"/>
    <property type="match status" value="1"/>
</dbReference>
<evidence type="ECO:0000313" key="1">
    <source>
        <dbReference type="EMBL" id="MDI1428624.1"/>
    </source>
</evidence>
<dbReference type="PROSITE" id="PS51257">
    <property type="entry name" value="PROKAR_LIPOPROTEIN"/>
    <property type="match status" value="1"/>
</dbReference>
<protein>
    <recommendedName>
        <fullName evidence="3">Lipoprotein</fullName>
    </recommendedName>
</protein>
<comment type="caution">
    <text evidence="1">The sequence shown here is derived from an EMBL/GenBank/DDBJ whole genome shotgun (WGS) entry which is preliminary data.</text>
</comment>
<reference evidence="1 2" key="1">
    <citation type="submission" date="2023-04" db="EMBL/GenBank/DDBJ databases">
        <title>The genome sequence of Polyangium sorediatum DSM14670.</title>
        <authorList>
            <person name="Zhang X."/>
        </authorList>
    </citation>
    <scope>NUCLEOTIDE SEQUENCE [LARGE SCALE GENOMIC DNA]</scope>
    <source>
        <strain evidence="1 2">DSM 14670</strain>
    </source>
</reference>
<dbReference type="InterPro" id="IPR029058">
    <property type="entry name" value="AB_hydrolase_fold"/>
</dbReference>
<dbReference type="EMBL" id="JARZHI010000002">
    <property type="protein sequence ID" value="MDI1428624.1"/>
    <property type="molecule type" value="Genomic_DNA"/>
</dbReference>
<organism evidence="1 2">
    <name type="scientific">Polyangium sorediatum</name>
    <dbReference type="NCBI Taxonomy" id="889274"/>
    <lineage>
        <taxon>Bacteria</taxon>
        <taxon>Pseudomonadati</taxon>
        <taxon>Myxococcota</taxon>
        <taxon>Polyangia</taxon>
        <taxon>Polyangiales</taxon>
        <taxon>Polyangiaceae</taxon>
        <taxon>Polyangium</taxon>
    </lineage>
</organism>
<evidence type="ECO:0008006" key="3">
    <source>
        <dbReference type="Google" id="ProtNLM"/>
    </source>
</evidence>
<dbReference type="RefSeq" id="WP_284720019.1">
    <property type="nucleotide sequence ID" value="NZ_JARZHI010000002.1"/>
</dbReference>
<gene>
    <name evidence="1" type="ORF">QHF89_03940</name>
</gene>
<sequence length="451" mass="48550">MMKRNHAFVVLGLLAVATGGCTTTEPMQEPVPEQNDEEALQAAAETAASAITAQVAEVVREQVVVDVYHYSFLVKVGDTANARVRVHRIVREDAPFRARPAARAILLLHGDFSTFPTNFAPSLTSTAAQPDHGLAVYLAQRGIDVWGLDRRWTTAPKEGADFSDFADMGVVQAVSDSGRALLFARTLRGLTGAGQEPLFLGGFSSGAQITYLHAAEETQKQPEQRHVKGIVPIDIYAKVAPEDTASKQVACDNAAQERALVAQGEVDSDNSAFFQPVGELAASAPADPSPFYDGYTNREVMLGFVTQTYQIYEPKPKYHLIAGTFTDGAPTGLRYTSEGLITDWLAHSPPHQALVESADRDALWCGEAPLPLGDHLADVTVPLFYLGAAGGFGDHGLYSTTVVGSTDVTTHVVRRLPAEDEPEDFGHGDLLYADDAPALAWEPLSQWLLAH</sequence>